<feature type="non-terminal residue" evidence="2">
    <location>
        <position position="1"/>
    </location>
</feature>
<feature type="region of interest" description="Disordered" evidence="1">
    <location>
        <begin position="1"/>
        <end position="71"/>
    </location>
</feature>
<dbReference type="GeneID" id="10527287"/>
<evidence type="ECO:0000313" key="3">
    <source>
        <dbReference type="Proteomes" id="UP000008783"/>
    </source>
</evidence>
<dbReference type="EMBL" id="DS989924">
    <property type="protein sequence ID" value="EFP94200.2"/>
    <property type="molecule type" value="Genomic_DNA"/>
</dbReference>
<dbReference type="KEGG" id="pgr:PGTG_20100"/>
<dbReference type="InParanoid" id="E3NXA1"/>
<proteinExistence type="predicted"/>
<evidence type="ECO:0000256" key="1">
    <source>
        <dbReference type="SAM" id="MobiDB-lite"/>
    </source>
</evidence>
<dbReference type="HOGENOM" id="CLU_2747101_0_0_1"/>
<name>E3NXA1_PUCGT</name>
<evidence type="ECO:0000313" key="2">
    <source>
        <dbReference type="EMBL" id="EFP94200.2"/>
    </source>
</evidence>
<dbReference type="AlphaFoldDB" id="E3NXA1"/>
<gene>
    <name evidence="2" type="ORF">PGTG_20100</name>
</gene>
<dbReference type="Proteomes" id="UP000008783">
    <property type="component" value="Unassembled WGS sequence"/>
</dbReference>
<keyword evidence="3" id="KW-1185">Reference proteome</keyword>
<accession>E3NXA1</accession>
<protein>
    <submittedName>
        <fullName evidence="2">Uncharacterized protein</fullName>
    </submittedName>
</protein>
<dbReference type="RefSeq" id="XP_003338619.2">
    <property type="nucleotide sequence ID" value="XM_003338571.2"/>
</dbReference>
<dbReference type="VEuPathDB" id="FungiDB:PGTG_20100"/>
<sequence>STSTAEVAEQTPDAPSDLEPDSDDHLDNKPAKKKKQKLAQPNQPSITSKAEASASKKKPEELKTSNTKPGK</sequence>
<feature type="compositionally biased region" description="Low complexity" evidence="1">
    <location>
        <begin position="38"/>
        <end position="53"/>
    </location>
</feature>
<reference key="1">
    <citation type="submission" date="2007-01" db="EMBL/GenBank/DDBJ databases">
        <title>The Genome Sequence of Puccinia graminis f. sp. tritici Strain CRL 75-36-700-3.</title>
        <authorList>
            <consortium name="The Broad Institute Genome Sequencing Platform"/>
            <person name="Birren B."/>
            <person name="Lander E."/>
            <person name="Galagan J."/>
            <person name="Nusbaum C."/>
            <person name="Devon K."/>
            <person name="Cuomo C."/>
            <person name="Jaffe D."/>
            <person name="Butler J."/>
            <person name="Alvarez P."/>
            <person name="Gnerre S."/>
            <person name="Grabherr M."/>
            <person name="Mauceli E."/>
            <person name="Brockman W."/>
            <person name="Young S."/>
            <person name="LaButti K."/>
            <person name="Sykes S."/>
            <person name="DeCaprio D."/>
            <person name="Crawford M."/>
            <person name="Koehrsen M."/>
            <person name="Engels R."/>
            <person name="Montgomery P."/>
            <person name="Pearson M."/>
            <person name="Howarth C."/>
            <person name="Larson L."/>
            <person name="White J."/>
            <person name="Zeng Q."/>
            <person name="Kodira C."/>
            <person name="Yandava C."/>
            <person name="Alvarado L."/>
            <person name="O'Leary S."/>
            <person name="Szabo L."/>
            <person name="Dean R."/>
            <person name="Schein J."/>
        </authorList>
    </citation>
    <scope>NUCLEOTIDE SEQUENCE</scope>
    <source>
        <strain>CRL 75-36-700-3</strain>
    </source>
</reference>
<organism evidence="2 3">
    <name type="scientific">Puccinia graminis f. sp. tritici (strain CRL 75-36-700-3 / race SCCL)</name>
    <name type="common">Black stem rust fungus</name>
    <dbReference type="NCBI Taxonomy" id="418459"/>
    <lineage>
        <taxon>Eukaryota</taxon>
        <taxon>Fungi</taxon>
        <taxon>Dikarya</taxon>
        <taxon>Basidiomycota</taxon>
        <taxon>Pucciniomycotina</taxon>
        <taxon>Pucciniomycetes</taxon>
        <taxon>Pucciniales</taxon>
        <taxon>Pucciniaceae</taxon>
        <taxon>Puccinia</taxon>
    </lineage>
</organism>
<reference evidence="3" key="2">
    <citation type="journal article" date="2011" name="Proc. Natl. Acad. Sci. U.S.A.">
        <title>Obligate biotrophy features unraveled by the genomic analysis of rust fungi.</title>
        <authorList>
            <person name="Duplessis S."/>
            <person name="Cuomo C.A."/>
            <person name="Lin Y.-C."/>
            <person name="Aerts A."/>
            <person name="Tisserant E."/>
            <person name="Veneault-Fourrey C."/>
            <person name="Joly D.L."/>
            <person name="Hacquard S."/>
            <person name="Amselem J."/>
            <person name="Cantarel B.L."/>
            <person name="Chiu R."/>
            <person name="Coutinho P.M."/>
            <person name="Feau N."/>
            <person name="Field M."/>
            <person name="Frey P."/>
            <person name="Gelhaye E."/>
            <person name="Goldberg J."/>
            <person name="Grabherr M.G."/>
            <person name="Kodira C.D."/>
            <person name="Kohler A."/>
            <person name="Kuees U."/>
            <person name="Lindquist E.A."/>
            <person name="Lucas S.M."/>
            <person name="Mago R."/>
            <person name="Mauceli E."/>
            <person name="Morin E."/>
            <person name="Murat C."/>
            <person name="Pangilinan J.L."/>
            <person name="Park R."/>
            <person name="Pearson M."/>
            <person name="Quesneville H."/>
            <person name="Rouhier N."/>
            <person name="Sakthikumar S."/>
            <person name="Salamov A.A."/>
            <person name="Schmutz J."/>
            <person name="Selles B."/>
            <person name="Shapiro H."/>
            <person name="Tanguay P."/>
            <person name="Tuskan G.A."/>
            <person name="Henrissat B."/>
            <person name="Van de Peer Y."/>
            <person name="Rouze P."/>
            <person name="Ellis J.G."/>
            <person name="Dodds P.N."/>
            <person name="Schein J.E."/>
            <person name="Zhong S."/>
            <person name="Hamelin R.C."/>
            <person name="Grigoriev I.V."/>
            <person name="Szabo L.J."/>
            <person name="Martin F."/>
        </authorList>
    </citation>
    <scope>NUCLEOTIDE SEQUENCE [LARGE SCALE GENOMIC DNA]</scope>
    <source>
        <strain evidence="3">CRL 75-36-700-3 / race SCCL</strain>
    </source>
</reference>